<geneLocation type="plasmid" evidence="1 2">
    <name>pTha01</name>
</geneLocation>
<reference evidence="2" key="1">
    <citation type="submission" date="2008-12" db="EMBL/GenBank/DDBJ databases">
        <title>Complete sequence of plasmid of Thauera sp. MZ1T.</title>
        <authorList>
            <consortium name="US DOE Joint Genome Institute"/>
            <person name="Lucas S."/>
            <person name="Copeland A."/>
            <person name="Lapidus A."/>
            <person name="Glavina del Rio T."/>
            <person name="Dalin E."/>
            <person name="Tice H."/>
            <person name="Bruce D."/>
            <person name="Goodwin L."/>
            <person name="Pitluck S."/>
            <person name="Sims D."/>
            <person name="Brettin T."/>
            <person name="Detter J.C."/>
            <person name="Han C."/>
            <person name="Larimer F."/>
            <person name="Land M."/>
            <person name="Hauser L."/>
            <person name="Kyrpides N."/>
            <person name="Mikhailova N."/>
            <person name="Sayler G.S."/>
        </authorList>
    </citation>
    <scope>NUCLEOTIDE SEQUENCE [LARGE SCALE GENOMIC DNA]</scope>
    <source>
        <strain evidence="2">MZ1T</strain>
        <plasmid evidence="2">pTha01</plasmid>
    </source>
</reference>
<name>B8F0A8_THASP</name>
<dbReference type="Proteomes" id="UP000002186">
    <property type="component" value="Plasmid pTha01"/>
</dbReference>
<proteinExistence type="predicted"/>
<keyword evidence="2" id="KW-1185">Reference proteome</keyword>
<dbReference type="AlphaFoldDB" id="B8F0A8"/>
<dbReference type="RefSeq" id="WP_012592874.1">
    <property type="nucleotide sequence ID" value="NC_011667.1"/>
</dbReference>
<evidence type="ECO:0000313" key="2">
    <source>
        <dbReference type="Proteomes" id="UP000002186"/>
    </source>
</evidence>
<accession>B8F0A8</accession>
<keyword evidence="1" id="KW-0614">Plasmid</keyword>
<sequence length="141" mass="16121">MSFFRTYKKSELKSVHGAEPGEQRWPFVQVGLPTPIYLMQLERAVEEDATIDYEILTADLAELVNFSEGRYPPLRLVSVDLLISIPPVSRRTFHALREVWVPPQGGAYRFIVDDQVTLDFNPLQNRFDPDALQCIFRAPAA</sequence>
<protein>
    <submittedName>
        <fullName evidence="1">Uncharacterized protein</fullName>
    </submittedName>
</protein>
<dbReference type="HOGENOM" id="CLU_1824404_0_0_4"/>
<dbReference type="EMBL" id="CP001282">
    <property type="protein sequence ID" value="ACK55074.1"/>
    <property type="molecule type" value="Genomic_DNA"/>
</dbReference>
<gene>
    <name evidence="1" type="ordered locus">Tmz1t_2337</name>
</gene>
<reference evidence="1 2" key="2">
    <citation type="journal article" date="2012" name="Stand. Genomic Sci.">
        <title>Complete genome sequence of Thauera aminoaromatica strain MZ1T.</title>
        <authorList>
            <person name="Jiang K."/>
            <person name="Sanseverino J."/>
            <person name="Chauhan A."/>
            <person name="Lucas S."/>
            <person name="Copeland A."/>
            <person name="Lapidus A."/>
            <person name="Del Rio T.G."/>
            <person name="Dalin E."/>
            <person name="Tice H."/>
            <person name="Bruce D."/>
            <person name="Goodwin L."/>
            <person name="Pitluck S."/>
            <person name="Sims D."/>
            <person name="Brettin T."/>
            <person name="Detter J.C."/>
            <person name="Han C."/>
            <person name="Chang Y.J."/>
            <person name="Larimer F."/>
            <person name="Land M."/>
            <person name="Hauser L."/>
            <person name="Kyrpides N.C."/>
            <person name="Mikhailova N."/>
            <person name="Moser S."/>
            <person name="Jegier P."/>
            <person name="Close D."/>
            <person name="Debruyn J.M."/>
            <person name="Wang Y."/>
            <person name="Layton A.C."/>
            <person name="Allen M.S."/>
            <person name="Sayler G.S."/>
        </authorList>
    </citation>
    <scope>NUCLEOTIDE SEQUENCE [LARGE SCALE GENOMIC DNA]</scope>
    <source>
        <strain evidence="1 2">MZ1T</strain>
        <plasmid evidence="1">pTha01</plasmid>
    </source>
</reference>
<evidence type="ECO:0000313" key="1">
    <source>
        <dbReference type="EMBL" id="ACK55074.1"/>
    </source>
</evidence>
<dbReference type="KEGG" id="tmz:Tmz1t_2337"/>
<organism evidence="1 2">
    <name type="scientific">Thauera aminoaromatica</name>
    <dbReference type="NCBI Taxonomy" id="164330"/>
    <lineage>
        <taxon>Bacteria</taxon>
        <taxon>Pseudomonadati</taxon>
        <taxon>Pseudomonadota</taxon>
        <taxon>Betaproteobacteria</taxon>
        <taxon>Rhodocyclales</taxon>
        <taxon>Zoogloeaceae</taxon>
        <taxon>Thauera</taxon>
    </lineage>
</organism>